<dbReference type="SUPFAM" id="SSF51261">
    <property type="entry name" value="Duplicated hybrid motif"/>
    <property type="match status" value="1"/>
</dbReference>
<dbReference type="PANTHER" id="PTHR45008">
    <property type="entry name" value="PTS SYSTEM GLUCOSE-SPECIFIC EIIA COMPONENT"/>
    <property type="match status" value="1"/>
</dbReference>
<dbReference type="GeneID" id="89620573"/>
<evidence type="ECO:0000256" key="2">
    <source>
        <dbReference type="ARBA" id="ARBA00022448"/>
    </source>
</evidence>
<keyword evidence="5" id="KW-0598">Phosphotransferase system</keyword>
<name>A0A412PBN4_9FIRM</name>
<keyword evidence="6" id="KW-0418">Kinase</keyword>
<evidence type="ECO:0000313" key="8">
    <source>
        <dbReference type="EMBL" id="RGT54328.1"/>
    </source>
</evidence>
<evidence type="ECO:0000256" key="3">
    <source>
        <dbReference type="ARBA" id="ARBA00022597"/>
    </source>
</evidence>
<dbReference type="Pfam" id="PF00358">
    <property type="entry name" value="PTS_EIIA_1"/>
    <property type="match status" value="1"/>
</dbReference>
<organism evidence="8 9">
    <name type="scientific">Solobacterium moorei</name>
    <dbReference type="NCBI Taxonomy" id="102148"/>
    <lineage>
        <taxon>Bacteria</taxon>
        <taxon>Bacillati</taxon>
        <taxon>Bacillota</taxon>
        <taxon>Erysipelotrichia</taxon>
        <taxon>Erysipelotrichales</taxon>
        <taxon>Erysipelotrichaceae</taxon>
        <taxon>Solobacterium</taxon>
    </lineage>
</organism>
<dbReference type="Gene3D" id="2.70.70.10">
    <property type="entry name" value="Glucose Permease (Domain IIA)"/>
    <property type="match status" value="1"/>
</dbReference>
<dbReference type="NCBIfam" id="TIGR00830">
    <property type="entry name" value="PTBA"/>
    <property type="match status" value="1"/>
</dbReference>
<evidence type="ECO:0000256" key="4">
    <source>
        <dbReference type="ARBA" id="ARBA00022679"/>
    </source>
</evidence>
<dbReference type="Proteomes" id="UP000284731">
    <property type="component" value="Unassembled WGS sequence"/>
</dbReference>
<evidence type="ECO:0000256" key="5">
    <source>
        <dbReference type="ARBA" id="ARBA00022683"/>
    </source>
</evidence>
<dbReference type="PANTHER" id="PTHR45008:SF1">
    <property type="entry name" value="PTS SYSTEM GLUCOSE-SPECIFIC EIIA COMPONENT"/>
    <property type="match status" value="1"/>
</dbReference>
<reference evidence="8 9" key="1">
    <citation type="submission" date="2018-08" db="EMBL/GenBank/DDBJ databases">
        <title>A genome reference for cultivated species of the human gut microbiota.</title>
        <authorList>
            <person name="Zou Y."/>
            <person name="Xue W."/>
            <person name="Luo G."/>
        </authorList>
    </citation>
    <scope>NUCLEOTIDE SEQUENCE [LARGE SCALE GENOMIC DNA]</scope>
    <source>
        <strain evidence="8 9">AF18-46</strain>
    </source>
</reference>
<protein>
    <submittedName>
        <fullName evidence="8">PTS glucose transporter subunit IIA</fullName>
    </submittedName>
</protein>
<dbReference type="GO" id="GO:0005737">
    <property type="term" value="C:cytoplasm"/>
    <property type="evidence" value="ECO:0007669"/>
    <property type="project" value="UniProtKB-SubCell"/>
</dbReference>
<gene>
    <name evidence="8" type="ORF">DWX20_09215</name>
</gene>
<sequence length="154" mass="16952">MFLFHKKSMIYSPCDGTFKPLSEVKDEVFSKELMGKGFAVVPINGDIHSPVDGKVTMVFPTKHAIGITDRNNIEYILHIGIDTVQLKGAGFNVCVQEGDSVKAGDLLVNCDLAILKQAGYQTDVLVIVTNHKDVRIKQAGNLKVKEEIAYCENI</sequence>
<dbReference type="InterPro" id="IPR001127">
    <property type="entry name" value="PTS_EIIA_1_perm"/>
</dbReference>
<evidence type="ECO:0000256" key="6">
    <source>
        <dbReference type="ARBA" id="ARBA00022777"/>
    </source>
</evidence>
<evidence type="ECO:0000313" key="9">
    <source>
        <dbReference type="Proteomes" id="UP000284731"/>
    </source>
</evidence>
<dbReference type="AlphaFoldDB" id="A0A412PBN4"/>
<evidence type="ECO:0000259" key="7">
    <source>
        <dbReference type="PROSITE" id="PS51093"/>
    </source>
</evidence>
<proteinExistence type="predicted"/>
<feature type="domain" description="PTS EIIA type-1" evidence="7">
    <location>
        <begin position="26"/>
        <end position="130"/>
    </location>
</feature>
<dbReference type="GO" id="GO:0016301">
    <property type="term" value="F:kinase activity"/>
    <property type="evidence" value="ECO:0007669"/>
    <property type="project" value="UniProtKB-KW"/>
</dbReference>
<dbReference type="GO" id="GO:0009401">
    <property type="term" value="P:phosphoenolpyruvate-dependent sugar phosphotransferase system"/>
    <property type="evidence" value="ECO:0007669"/>
    <property type="project" value="UniProtKB-KW"/>
</dbReference>
<dbReference type="InterPro" id="IPR050890">
    <property type="entry name" value="PTS_EIIA_component"/>
</dbReference>
<keyword evidence="4" id="KW-0808">Transferase</keyword>
<keyword evidence="3 8" id="KW-0762">Sugar transport</keyword>
<keyword evidence="2" id="KW-0813">Transport</keyword>
<comment type="subcellular location">
    <subcellularLocation>
        <location evidence="1">Cytoplasm</location>
    </subcellularLocation>
</comment>
<dbReference type="FunFam" id="2.70.70.10:FF:000001">
    <property type="entry name" value="PTS system glucose-specific IIA component"/>
    <property type="match status" value="1"/>
</dbReference>
<dbReference type="InterPro" id="IPR011055">
    <property type="entry name" value="Dup_hybrid_motif"/>
</dbReference>
<dbReference type="EMBL" id="QRWX01000004">
    <property type="protein sequence ID" value="RGT54328.1"/>
    <property type="molecule type" value="Genomic_DNA"/>
</dbReference>
<dbReference type="PROSITE" id="PS51093">
    <property type="entry name" value="PTS_EIIA_TYPE_1"/>
    <property type="match status" value="1"/>
</dbReference>
<evidence type="ECO:0000256" key="1">
    <source>
        <dbReference type="ARBA" id="ARBA00004496"/>
    </source>
</evidence>
<accession>A0A412PBN4</accession>
<dbReference type="RefSeq" id="WP_006525372.1">
    <property type="nucleotide sequence ID" value="NZ_AP028934.1"/>
</dbReference>
<comment type="caution">
    <text evidence="8">The sequence shown here is derived from an EMBL/GenBank/DDBJ whole genome shotgun (WGS) entry which is preliminary data.</text>
</comment>